<keyword evidence="1" id="KW-0472">Membrane</keyword>
<keyword evidence="1" id="KW-1133">Transmembrane helix</keyword>
<protein>
    <submittedName>
        <fullName evidence="2">Uncharacterized protein</fullName>
    </submittedName>
</protein>
<gene>
    <name evidence="2" type="ORF">RIMI_LOCUS16339595</name>
</gene>
<feature type="transmembrane region" description="Helical" evidence="1">
    <location>
        <begin position="47"/>
        <end position="63"/>
    </location>
</feature>
<evidence type="ECO:0000313" key="3">
    <source>
        <dbReference type="Proteomes" id="UP001176940"/>
    </source>
</evidence>
<name>A0ABN9M708_9NEOB</name>
<sequence>MTAGNYYWGTVNAINVVLKSVQIQDDEVKTLSFADYFSMRDQKLPRPLLWVAILILLICLHTSNRCNSIRVENGKLDPLGKQPNYRGHQYFIKN</sequence>
<comment type="caution">
    <text evidence="2">The sequence shown here is derived from an EMBL/GenBank/DDBJ whole genome shotgun (WGS) entry which is preliminary data.</text>
</comment>
<dbReference type="EMBL" id="CAUEEQ010045453">
    <property type="protein sequence ID" value="CAJ0958395.1"/>
    <property type="molecule type" value="Genomic_DNA"/>
</dbReference>
<evidence type="ECO:0000256" key="1">
    <source>
        <dbReference type="SAM" id="Phobius"/>
    </source>
</evidence>
<keyword evidence="1" id="KW-0812">Transmembrane</keyword>
<reference evidence="2" key="1">
    <citation type="submission" date="2023-07" db="EMBL/GenBank/DDBJ databases">
        <authorList>
            <person name="Stuckert A."/>
        </authorList>
    </citation>
    <scope>NUCLEOTIDE SEQUENCE</scope>
</reference>
<evidence type="ECO:0000313" key="2">
    <source>
        <dbReference type="EMBL" id="CAJ0958395.1"/>
    </source>
</evidence>
<keyword evidence="3" id="KW-1185">Reference proteome</keyword>
<accession>A0ABN9M708</accession>
<organism evidence="2 3">
    <name type="scientific">Ranitomeya imitator</name>
    <name type="common">mimic poison frog</name>
    <dbReference type="NCBI Taxonomy" id="111125"/>
    <lineage>
        <taxon>Eukaryota</taxon>
        <taxon>Metazoa</taxon>
        <taxon>Chordata</taxon>
        <taxon>Craniata</taxon>
        <taxon>Vertebrata</taxon>
        <taxon>Euteleostomi</taxon>
        <taxon>Amphibia</taxon>
        <taxon>Batrachia</taxon>
        <taxon>Anura</taxon>
        <taxon>Neobatrachia</taxon>
        <taxon>Hyloidea</taxon>
        <taxon>Dendrobatidae</taxon>
        <taxon>Dendrobatinae</taxon>
        <taxon>Ranitomeya</taxon>
    </lineage>
</organism>
<proteinExistence type="predicted"/>
<dbReference type="Proteomes" id="UP001176940">
    <property type="component" value="Unassembled WGS sequence"/>
</dbReference>